<organism evidence="3 4">
    <name type="scientific">Madurella mycetomatis</name>
    <dbReference type="NCBI Taxonomy" id="100816"/>
    <lineage>
        <taxon>Eukaryota</taxon>
        <taxon>Fungi</taxon>
        <taxon>Dikarya</taxon>
        <taxon>Ascomycota</taxon>
        <taxon>Pezizomycotina</taxon>
        <taxon>Sordariomycetes</taxon>
        <taxon>Sordariomycetidae</taxon>
        <taxon>Sordariales</taxon>
        <taxon>Sordariales incertae sedis</taxon>
        <taxon>Madurella</taxon>
    </lineage>
</organism>
<dbReference type="AlphaFoldDB" id="A0A175VVK5"/>
<keyword evidence="3" id="KW-0808">Transferase</keyword>
<reference evidence="3 4" key="1">
    <citation type="journal article" date="2016" name="Genome Announc.">
        <title>Genome Sequence of Madurella mycetomatis mm55, Isolated from a Human Mycetoma Case in Sudan.</title>
        <authorList>
            <person name="Smit S."/>
            <person name="Derks M.F."/>
            <person name="Bervoets S."/>
            <person name="Fahal A."/>
            <person name="van Leeuwen W."/>
            <person name="van Belkum A."/>
            <person name="van de Sande W.W."/>
        </authorList>
    </citation>
    <scope>NUCLEOTIDE SEQUENCE [LARGE SCALE GENOMIC DNA]</scope>
    <source>
        <strain evidence="4">mm55</strain>
    </source>
</reference>
<dbReference type="InterPro" id="IPR050187">
    <property type="entry name" value="Lipid_Phosphate_FormReg"/>
</dbReference>
<evidence type="ECO:0000313" key="3">
    <source>
        <dbReference type="EMBL" id="KXX74784.1"/>
    </source>
</evidence>
<protein>
    <submittedName>
        <fullName evidence="3">Sphingosine kinase 1</fullName>
    </submittedName>
</protein>
<dbReference type="OrthoDB" id="3853857at2759"/>
<name>A0A175VVK5_9PEZI</name>
<feature type="domain" description="DAGKc" evidence="2">
    <location>
        <begin position="155"/>
        <end position="321"/>
    </location>
</feature>
<feature type="region of interest" description="Disordered" evidence="1">
    <location>
        <begin position="19"/>
        <end position="56"/>
    </location>
</feature>
<dbReference type="Gene3D" id="3.40.50.10330">
    <property type="entry name" value="Probable inorganic polyphosphate/atp-NAD kinase, domain 1"/>
    <property type="match status" value="1"/>
</dbReference>
<dbReference type="GO" id="GO:0005737">
    <property type="term" value="C:cytoplasm"/>
    <property type="evidence" value="ECO:0007669"/>
    <property type="project" value="TreeGrafter"/>
</dbReference>
<dbReference type="GO" id="GO:0016020">
    <property type="term" value="C:membrane"/>
    <property type="evidence" value="ECO:0007669"/>
    <property type="project" value="TreeGrafter"/>
</dbReference>
<keyword evidence="4" id="KW-1185">Reference proteome</keyword>
<dbReference type="Gene3D" id="2.60.200.40">
    <property type="match status" value="1"/>
</dbReference>
<dbReference type="VEuPathDB" id="FungiDB:MMYC01_208704"/>
<dbReference type="PANTHER" id="PTHR12358:SF108">
    <property type="entry name" value="DAGKC DOMAIN-CONTAINING PROTEIN"/>
    <property type="match status" value="1"/>
</dbReference>
<dbReference type="GO" id="GO:0001727">
    <property type="term" value="F:lipid kinase activity"/>
    <property type="evidence" value="ECO:0007669"/>
    <property type="project" value="TreeGrafter"/>
</dbReference>
<dbReference type="STRING" id="100816.A0A175VVK5"/>
<dbReference type="GO" id="GO:0046512">
    <property type="term" value="P:sphingosine biosynthetic process"/>
    <property type="evidence" value="ECO:0007669"/>
    <property type="project" value="TreeGrafter"/>
</dbReference>
<dbReference type="Proteomes" id="UP000078237">
    <property type="component" value="Unassembled WGS sequence"/>
</dbReference>
<evidence type="ECO:0000313" key="4">
    <source>
        <dbReference type="Proteomes" id="UP000078237"/>
    </source>
</evidence>
<evidence type="ECO:0000259" key="2">
    <source>
        <dbReference type="PROSITE" id="PS50146"/>
    </source>
</evidence>
<dbReference type="PANTHER" id="PTHR12358">
    <property type="entry name" value="SPHINGOSINE KINASE"/>
    <property type="match status" value="1"/>
</dbReference>
<dbReference type="SUPFAM" id="SSF111331">
    <property type="entry name" value="NAD kinase/diacylglycerol kinase-like"/>
    <property type="match status" value="1"/>
</dbReference>
<dbReference type="InterPro" id="IPR016064">
    <property type="entry name" value="NAD/diacylglycerol_kinase_sf"/>
</dbReference>
<accession>A0A175VVK5</accession>
<sequence>MFILRRLVPRAIRERIDNSLLKRTAKAPPTAPPMPQNTATDGPVATLPPQPPDTHTTAKAEITHVDSKDAIANLKNDEIVFVLPSKEGPSGGYTIYSLSENDPAAATNPSDNGKPFSLSATPAQLPEDSPLLTRFLVHPSAIPPSHLGSDAANANAKTRTHVVVSTRSGLGQAQAFYQGVLRPLLGALGLAESESESEGPGGWGGDGYRVTVTRDEDSIRAFARGLATADDGHGRREMVILLSGDGGVVDLLNGLDQAGASTTPTIALLPLGTGNALFHSLHKLHYASGASVPSPLVLGLRTLFKGQPTPLPVFRASFSPGARSVSSAEAASSGEPERTSEAQRRVDHLLGAIVASYGFHASLVWESDTPAYRVHGDKRFGMAAAELLKMAHAYDAQVAVRLRGSDEFVALHSTAEDSRASRFNYVLATMVSNLEKAFTISPASRPLDGRLRLVHFGDVGGEKTMEIMMAAYREGSHVGMAEVGYTEVEEVKVTIGEEDARWRKVCIDGSIVEVERGGWMKVGREQREWLRVLVDGYVTGTVPRL</sequence>
<dbReference type="InterPro" id="IPR001206">
    <property type="entry name" value="Diacylglycerol_kinase_cat_dom"/>
</dbReference>
<gene>
    <name evidence="3" type="ORF">MMYC01_208704</name>
</gene>
<evidence type="ECO:0000256" key="1">
    <source>
        <dbReference type="SAM" id="MobiDB-lite"/>
    </source>
</evidence>
<proteinExistence type="predicted"/>
<dbReference type="Pfam" id="PF00781">
    <property type="entry name" value="DAGK_cat"/>
    <property type="match status" value="1"/>
</dbReference>
<keyword evidence="3" id="KW-0418">Kinase</keyword>
<dbReference type="EMBL" id="LCTW02000320">
    <property type="protein sequence ID" value="KXX74784.1"/>
    <property type="molecule type" value="Genomic_DNA"/>
</dbReference>
<dbReference type="PROSITE" id="PS50146">
    <property type="entry name" value="DAGK"/>
    <property type="match status" value="1"/>
</dbReference>
<dbReference type="InterPro" id="IPR017438">
    <property type="entry name" value="ATP-NAD_kinase_N"/>
</dbReference>
<comment type="caution">
    <text evidence="3">The sequence shown here is derived from an EMBL/GenBank/DDBJ whole genome shotgun (WGS) entry which is preliminary data.</text>
</comment>